<dbReference type="InterPro" id="IPR052924">
    <property type="entry name" value="OsmC/Ohr_hydroprdx_reductase"/>
</dbReference>
<accession>A0A0E3CFD2</accession>
<dbReference type="InterPro" id="IPR036102">
    <property type="entry name" value="OsmC/Ohrsf"/>
</dbReference>
<keyword evidence="2" id="KW-1185">Reference proteome</keyword>
<dbReference type="Gene3D" id="3.30.300.20">
    <property type="match status" value="1"/>
</dbReference>
<dbReference type="InterPro" id="IPR015946">
    <property type="entry name" value="KH_dom-like_a/b"/>
</dbReference>
<sequence>MKELMMDKMTFAVSAKCEGTVTTATSSEHKLVIDADAEMGGKGMGPNPMETVLSALAACENITARLIAQEMEFDLQGIDFEITAELDPQGVMGDLNIRTYFEKVEVKAVLQTTESDDRIQALKQAVERRCPAYGMVKAANVEMIDLWVKA</sequence>
<dbReference type="AlphaFoldDB" id="A0A0E3CFD2"/>
<protein>
    <submittedName>
        <fullName evidence="1">Osmotically inducible protein C</fullName>
    </submittedName>
</protein>
<organism evidence="1 2">
    <name type="scientific">Comamonas thiooxydans</name>
    <dbReference type="NCBI Taxonomy" id="363952"/>
    <lineage>
        <taxon>Bacteria</taxon>
        <taxon>Pseudomonadati</taxon>
        <taxon>Pseudomonadota</taxon>
        <taxon>Betaproteobacteria</taxon>
        <taxon>Burkholderiales</taxon>
        <taxon>Comamonadaceae</taxon>
        <taxon>Comamonas</taxon>
    </lineage>
</organism>
<reference evidence="1 2" key="1">
    <citation type="submission" date="2013-09" db="EMBL/GenBank/DDBJ databases">
        <title>High correlation between genotypes and phenotypes of environmental bacteria Comamonas testosteroni strains.</title>
        <authorList>
            <person name="Liu L."/>
            <person name="Zhu W."/>
            <person name="Xia X."/>
            <person name="Xu B."/>
            <person name="Luo M."/>
            <person name="Wang G."/>
        </authorList>
    </citation>
    <scope>NUCLEOTIDE SEQUENCE [LARGE SCALE GENOMIC DNA]</scope>
    <source>
        <strain evidence="1 2">DF2</strain>
    </source>
</reference>
<proteinExistence type="predicted"/>
<dbReference type="SUPFAM" id="SSF82784">
    <property type="entry name" value="OsmC-like"/>
    <property type="match status" value="1"/>
</dbReference>
<evidence type="ECO:0000313" key="2">
    <source>
        <dbReference type="Proteomes" id="UP000029549"/>
    </source>
</evidence>
<comment type="caution">
    <text evidence="1">The sequence shown here is derived from an EMBL/GenBank/DDBJ whole genome shotgun (WGS) entry which is preliminary data.</text>
</comment>
<dbReference type="InterPro" id="IPR003718">
    <property type="entry name" value="OsmC/Ohr_fam"/>
</dbReference>
<evidence type="ECO:0000313" key="1">
    <source>
        <dbReference type="EMBL" id="KGH10012.1"/>
    </source>
</evidence>
<dbReference type="EMBL" id="AWTP01000118">
    <property type="protein sequence ID" value="KGH10012.1"/>
    <property type="molecule type" value="Genomic_DNA"/>
</dbReference>
<dbReference type="Proteomes" id="UP000029549">
    <property type="component" value="Unassembled WGS sequence"/>
</dbReference>
<name>A0A0E3CFD2_9BURK</name>
<dbReference type="Pfam" id="PF02566">
    <property type="entry name" value="OsmC"/>
    <property type="match status" value="1"/>
</dbReference>
<dbReference type="PANTHER" id="PTHR35368">
    <property type="entry name" value="HYDROPEROXIDE REDUCTASE"/>
    <property type="match status" value="1"/>
</dbReference>
<gene>
    <name evidence="1" type="ORF">P608_15930</name>
</gene>
<dbReference type="PANTHER" id="PTHR35368:SF1">
    <property type="entry name" value="HYDROPEROXIDE REDUCTASE"/>
    <property type="match status" value="1"/>
</dbReference>